<evidence type="ECO:0000256" key="1">
    <source>
        <dbReference type="ARBA" id="ARBA00004127"/>
    </source>
</evidence>
<evidence type="ECO:0000256" key="4">
    <source>
        <dbReference type="ARBA" id="ARBA00022989"/>
    </source>
</evidence>
<reference evidence="8" key="1">
    <citation type="submission" date="2020-08" db="EMBL/GenBank/DDBJ databases">
        <title>Plant Genome Project.</title>
        <authorList>
            <person name="Zhang R.-G."/>
        </authorList>
    </citation>
    <scope>NUCLEOTIDE SEQUENCE</scope>
    <source>
        <strain evidence="8">WSP0</strain>
        <tissue evidence="8">Leaf</tissue>
    </source>
</reference>
<keyword evidence="2 7" id="KW-0812">Transmembrane</keyword>
<sequence length="101" mass="10674">MEKKAKVICSVVGFLGLLSAVLGFAAEAKRTKASQVQVFTAASACIYPSSPASGLGLAAALTLMVAQIIISITTGCFCCRRHSYLSNSNRRLAIICFVISW</sequence>
<comment type="similarity">
    <text evidence="6">Belongs to the DESIGUAL family.</text>
</comment>
<gene>
    <name evidence="8" type="ORF">RHGRI_008808</name>
</gene>
<dbReference type="EMBL" id="JACTNZ010000003">
    <property type="protein sequence ID" value="KAG5558987.1"/>
    <property type="molecule type" value="Genomic_DNA"/>
</dbReference>
<comment type="caution">
    <text evidence="8">The sequence shown here is derived from an EMBL/GenBank/DDBJ whole genome shotgun (WGS) entry which is preliminary data.</text>
</comment>
<dbReference type="Pfam" id="PF06749">
    <property type="entry name" value="DUF1218"/>
    <property type="match status" value="1"/>
</dbReference>
<evidence type="ECO:0000256" key="5">
    <source>
        <dbReference type="ARBA" id="ARBA00023136"/>
    </source>
</evidence>
<dbReference type="InterPro" id="IPR009606">
    <property type="entry name" value="DEAL/Modifying_wall_lignin1/2"/>
</dbReference>
<dbReference type="PANTHER" id="PTHR31769">
    <property type="entry name" value="OS07G0462200 PROTEIN-RELATED"/>
    <property type="match status" value="1"/>
</dbReference>
<evidence type="ECO:0000256" key="3">
    <source>
        <dbReference type="ARBA" id="ARBA00022729"/>
    </source>
</evidence>
<evidence type="ECO:0000256" key="2">
    <source>
        <dbReference type="ARBA" id="ARBA00022692"/>
    </source>
</evidence>
<name>A0AAV6L4T3_9ERIC</name>
<dbReference type="InterPro" id="IPR052222">
    <property type="entry name" value="DESIGUAL"/>
</dbReference>
<comment type="subcellular location">
    <subcellularLocation>
        <location evidence="1">Endomembrane system</location>
        <topology evidence="1">Multi-pass membrane protein</topology>
    </subcellularLocation>
</comment>
<keyword evidence="3" id="KW-0732">Signal</keyword>
<feature type="transmembrane region" description="Helical" evidence="7">
    <location>
        <begin position="57"/>
        <end position="79"/>
    </location>
</feature>
<evidence type="ECO:0000313" key="8">
    <source>
        <dbReference type="EMBL" id="KAG5558987.1"/>
    </source>
</evidence>
<keyword evidence="4 7" id="KW-1133">Transmembrane helix</keyword>
<proteinExistence type="inferred from homology"/>
<organism evidence="8 9">
    <name type="scientific">Rhododendron griersonianum</name>
    <dbReference type="NCBI Taxonomy" id="479676"/>
    <lineage>
        <taxon>Eukaryota</taxon>
        <taxon>Viridiplantae</taxon>
        <taxon>Streptophyta</taxon>
        <taxon>Embryophyta</taxon>
        <taxon>Tracheophyta</taxon>
        <taxon>Spermatophyta</taxon>
        <taxon>Magnoliopsida</taxon>
        <taxon>eudicotyledons</taxon>
        <taxon>Gunneridae</taxon>
        <taxon>Pentapetalae</taxon>
        <taxon>asterids</taxon>
        <taxon>Ericales</taxon>
        <taxon>Ericaceae</taxon>
        <taxon>Ericoideae</taxon>
        <taxon>Rhodoreae</taxon>
        <taxon>Rhododendron</taxon>
    </lineage>
</organism>
<evidence type="ECO:0000256" key="6">
    <source>
        <dbReference type="ARBA" id="ARBA00029467"/>
    </source>
</evidence>
<evidence type="ECO:0000256" key="7">
    <source>
        <dbReference type="SAM" id="Phobius"/>
    </source>
</evidence>
<protein>
    <submittedName>
        <fullName evidence="8">Uncharacterized protein</fullName>
    </submittedName>
</protein>
<dbReference type="Proteomes" id="UP000823749">
    <property type="component" value="Chromosome 3"/>
</dbReference>
<dbReference type="AlphaFoldDB" id="A0AAV6L4T3"/>
<keyword evidence="5 7" id="KW-0472">Membrane</keyword>
<dbReference type="GO" id="GO:0012505">
    <property type="term" value="C:endomembrane system"/>
    <property type="evidence" value="ECO:0007669"/>
    <property type="project" value="UniProtKB-SubCell"/>
</dbReference>
<keyword evidence="9" id="KW-1185">Reference proteome</keyword>
<accession>A0AAV6L4T3</accession>
<evidence type="ECO:0000313" key="9">
    <source>
        <dbReference type="Proteomes" id="UP000823749"/>
    </source>
</evidence>